<evidence type="ECO:0000313" key="3">
    <source>
        <dbReference type="Proteomes" id="UP000177130"/>
    </source>
</evidence>
<evidence type="ECO:0000313" key="2">
    <source>
        <dbReference type="EMBL" id="OHA22350.1"/>
    </source>
</evidence>
<comment type="caution">
    <text evidence="2">The sequence shown here is derived from an EMBL/GenBank/DDBJ whole genome shotgun (WGS) entry which is preliminary data.</text>
</comment>
<proteinExistence type="predicted"/>
<protein>
    <recommendedName>
        <fullName evidence="4">IgGFc-binding protein N-terminal domain-containing protein</fullName>
    </recommendedName>
</protein>
<name>A0A1G2MEL5_9BACT</name>
<evidence type="ECO:0008006" key="4">
    <source>
        <dbReference type="Google" id="ProtNLM"/>
    </source>
</evidence>
<feature type="chain" id="PRO_5009583645" description="IgGFc-binding protein N-terminal domain-containing protein" evidence="1">
    <location>
        <begin position="23"/>
        <end position="525"/>
    </location>
</feature>
<gene>
    <name evidence="2" type="ORF">A3C72_04700</name>
</gene>
<reference evidence="2 3" key="1">
    <citation type="journal article" date="2016" name="Nat. Commun.">
        <title>Thousands of microbial genomes shed light on interconnected biogeochemical processes in an aquifer system.</title>
        <authorList>
            <person name="Anantharaman K."/>
            <person name="Brown C.T."/>
            <person name="Hug L.A."/>
            <person name="Sharon I."/>
            <person name="Castelle C.J."/>
            <person name="Probst A.J."/>
            <person name="Thomas B.C."/>
            <person name="Singh A."/>
            <person name="Wilkins M.J."/>
            <person name="Karaoz U."/>
            <person name="Brodie E.L."/>
            <person name="Williams K.H."/>
            <person name="Hubbard S.S."/>
            <person name="Banfield J.F."/>
        </authorList>
    </citation>
    <scope>NUCLEOTIDE SEQUENCE [LARGE SCALE GENOMIC DNA]</scope>
</reference>
<sequence length="525" mass="56593">MKKWLVLALCICASADAQTASAIPTLTVASQGIGKSFVTGVPYELWSMKVTVEKKDLLVSDLPITIGTGKSVYGLTLLCDNVIVAVSVDTVLDGDNISARFTDPVFLAVGEHILTLKGQLSFDFEQAEEFVMWTIPSSWRVGSGPKFKGPVKCLPEEPVESPSITVRRGALLVSQNPDVMWHMATGNRVNEVVNAMDFRALYEDIMLPRLGIKLGEWAYPGDLYRVTVWDQNTQVGEAYFIGTSHHSVLVFPSPVRVLQGTTKTLVFRTDTAGISFVDSGRSGDIIQIDFDDDLPQNTLAFGFEDGMSVEVTGSTYCPGVLLVRSYPTFAAQPLPSTGLADGRLIAASVTADPAGIVGFGKFSFSFVGSGVGLITATLYAFTDPYFSQPVSGFDVGGLLAPPVIASSSEVGGNNVATFYTRNSVGLKPLEVPAGQTYYLLARGIFSYGPNAFLTTRLLTEESGAVMGTFAEEDPQSYGLWTPNSYGITGYGERLDLNGRNLNADWINFFGIPGLWPDGLIQFRAF</sequence>
<keyword evidence="1" id="KW-0732">Signal</keyword>
<feature type="signal peptide" evidence="1">
    <location>
        <begin position="1"/>
        <end position="22"/>
    </location>
</feature>
<accession>A0A1G2MEL5</accession>
<dbReference type="Proteomes" id="UP000177130">
    <property type="component" value="Unassembled WGS sequence"/>
</dbReference>
<organism evidence="2 3">
    <name type="scientific">Candidatus Taylorbacteria bacterium RIFCSPHIGHO2_02_FULL_43_32b</name>
    <dbReference type="NCBI Taxonomy" id="1802306"/>
    <lineage>
        <taxon>Bacteria</taxon>
        <taxon>Candidatus Tayloriibacteriota</taxon>
    </lineage>
</organism>
<dbReference type="AlphaFoldDB" id="A0A1G2MEL5"/>
<dbReference type="EMBL" id="MHRK01000054">
    <property type="protein sequence ID" value="OHA22350.1"/>
    <property type="molecule type" value="Genomic_DNA"/>
</dbReference>
<evidence type="ECO:0000256" key="1">
    <source>
        <dbReference type="SAM" id="SignalP"/>
    </source>
</evidence>